<dbReference type="EMBL" id="JAHQIW010001551">
    <property type="protein sequence ID" value="KAJ1352862.1"/>
    <property type="molecule type" value="Genomic_DNA"/>
</dbReference>
<evidence type="ECO:0008006" key="4">
    <source>
        <dbReference type="Google" id="ProtNLM"/>
    </source>
</evidence>
<comment type="caution">
    <text evidence="2">The sequence shown here is derived from an EMBL/GenBank/DDBJ whole genome shotgun (WGS) entry which is preliminary data.</text>
</comment>
<evidence type="ECO:0000256" key="1">
    <source>
        <dbReference type="ARBA" id="ARBA00011695"/>
    </source>
</evidence>
<dbReference type="AlphaFoldDB" id="A0AAD5M673"/>
<evidence type="ECO:0000313" key="2">
    <source>
        <dbReference type="EMBL" id="KAJ1352862.1"/>
    </source>
</evidence>
<reference evidence="2" key="1">
    <citation type="submission" date="2021-06" db="EMBL/GenBank/DDBJ databases">
        <title>Parelaphostrongylus tenuis whole genome reference sequence.</title>
        <authorList>
            <person name="Garwood T.J."/>
            <person name="Larsen P.A."/>
            <person name="Fountain-Jones N.M."/>
            <person name="Garbe J.R."/>
            <person name="Macchietto M.G."/>
            <person name="Kania S.A."/>
            <person name="Gerhold R.W."/>
            <person name="Richards J.E."/>
            <person name="Wolf T.M."/>
        </authorList>
    </citation>
    <scope>NUCLEOTIDE SEQUENCE</scope>
    <source>
        <strain evidence="2">MNPRO001-30</strain>
        <tissue evidence="2">Meninges</tissue>
    </source>
</reference>
<organism evidence="2 3">
    <name type="scientific">Parelaphostrongylus tenuis</name>
    <name type="common">Meningeal worm</name>
    <dbReference type="NCBI Taxonomy" id="148309"/>
    <lineage>
        <taxon>Eukaryota</taxon>
        <taxon>Metazoa</taxon>
        <taxon>Ecdysozoa</taxon>
        <taxon>Nematoda</taxon>
        <taxon>Chromadorea</taxon>
        <taxon>Rhabditida</taxon>
        <taxon>Rhabditina</taxon>
        <taxon>Rhabditomorpha</taxon>
        <taxon>Strongyloidea</taxon>
        <taxon>Metastrongylidae</taxon>
        <taxon>Parelaphostrongylus</taxon>
    </lineage>
</organism>
<dbReference type="Proteomes" id="UP001196413">
    <property type="component" value="Unassembled WGS sequence"/>
</dbReference>
<dbReference type="Gene3D" id="1.10.287.370">
    <property type="match status" value="1"/>
</dbReference>
<dbReference type="InterPro" id="IPR004127">
    <property type="entry name" value="Prefoldin_subunit_alpha"/>
</dbReference>
<dbReference type="InterPro" id="IPR009053">
    <property type="entry name" value="Prefoldin"/>
</dbReference>
<dbReference type="Pfam" id="PF02996">
    <property type="entry name" value="Prefoldin"/>
    <property type="match status" value="1"/>
</dbReference>
<dbReference type="SUPFAM" id="SSF46579">
    <property type="entry name" value="Prefoldin"/>
    <property type="match status" value="1"/>
</dbReference>
<name>A0AAD5M673_PARTN</name>
<comment type="subunit">
    <text evidence="1">Heterohexamer of two PFD-alpha type and four PFD-beta type subunits.</text>
</comment>
<keyword evidence="3" id="KW-1185">Reference proteome</keyword>
<accession>A0AAD5M673</accession>
<evidence type="ECO:0000313" key="3">
    <source>
        <dbReference type="Proteomes" id="UP001196413"/>
    </source>
</evidence>
<proteinExistence type="predicted"/>
<dbReference type="CDD" id="cd23158">
    <property type="entry name" value="Prefoldin_UXT"/>
    <property type="match status" value="1"/>
</dbReference>
<protein>
    <recommendedName>
        <fullName evidence="4">Prefoldin subunit</fullName>
    </recommendedName>
</protein>
<gene>
    <name evidence="2" type="ORF">KIN20_009346</name>
</gene>
<sequence>MLMLDRFSCSQSMSKDSDEVERFRTVVYDRLKGELAEAQKHQKDIHRELQEYAALLVVVRNLQNNSAEKINIRTSLGHQVFVNAELAKRDTVIVKLGGDLFAELTLPRAEIFIVEKLEILKKKSAVCLELLSKIRATMKFIMAAVAEYDKLTIKQS</sequence>